<dbReference type="EMBL" id="JBHSPR010000008">
    <property type="protein sequence ID" value="MFC6016575.1"/>
    <property type="molecule type" value="Genomic_DNA"/>
</dbReference>
<dbReference type="CDD" id="cd06581">
    <property type="entry name" value="TM_PBP1_LivM_like"/>
    <property type="match status" value="1"/>
</dbReference>
<name>A0ABW1K563_9ACTN</name>
<feature type="transmembrane region" description="Helical" evidence="7">
    <location>
        <begin position="200"/>
        <end position="220"/>
    </location>
</feature>
<keyword evidence="3 7" id="KW-0812">Transmembrane</keyword>
<feature type="transmembrane region" description="Helical" evidence="7">
    <location>
        <begin position="37"/>
        <end position="58"/>
    </location>
</feature>
<comment type="caution">
    <text evidence="8">The sequence shown here is derived from an EMBL/GenBank/DDBJ whole genome shotgun (WGS) entry which is preliminary data.</text>
</comment>
<evidence type="ECO:0000256" key="3">
    <source>
        <dbReference type="ARBA" id="ARBA00022692"/>
    </source>
</evidence>
<keyword evidence="5 7" id="KW-0472">Membrane</keyword>
<evidence type="ECO:0000256" key="7">
    <source>
        <dbReference type="SAM" id="Phobius"/>
    </source>
</evidence>
<feature type="transmembrane region" description="Helical" evidence="7">
    <location>
        <begin position="250"/>
        <end position="271"/>
    </location>
</feature>
<feature type="transmembrane region" description="Helical" evidence="7">
    <location>
        <begin position="283"/>
        <end position="312"/>
    </location>
</feature>
<comment type="subcellular location">
    <subcellularLocation>
        <location evidence="1">Cell membrane</location>
        <topology evidence="1">Multi-pass membrane protein</topology>
    </subcellularLocation>
</comment>
<reference evidence="9" key="1">
    <citation type="journal article" date="2019" name="Int. J. Syst. Evol. Microbiol.">
        <title>The Global Catalogue of Microorganisms (GCM) 10K type strain sequencing project: providing services to taxonomists for standard genome sequencing and annotation.</title>
        <authorList>
            <consortium name="The Broad Institute Genomics Platform"/>
            <consortium name="The Broad Institute Genome Sequencing Center for Infectious Disease"/>
            <person name="Wu L."/>
            <person name="Ma J."/>
        </authorList>
    </citation>
    <scope>NUCLEOTIDE SEQUENCE [LARGE SCALE GENOMIC DNA]</scope>
    <source>
        <strain evidence="9">ZS-35-S2</strain>
    </source>
</reference>
<sequence length="384" mass="38927">MRAGAVPAAPPESGAGPARTRERGGAGGPTGPRGSTLLRHLVVVLGAAAALLAASYLLDPFRNFQLATVAAYLCATAGLTVLIGLNGQLSLGHGALMATGAYTVALSQNALAERGATGGWLLPISLLAAVLTTVAVGAVIGVAAARLRGPYLAGVTLAVAVVVPALTVTFDGVFNGEQGLSVHLAPPPAALGPYFPYERWQLWVAGAATLLALLLVANLVRSRYGRDFRAVRDDEIAARLAGIHVARTQVIAFVLSAATAGLGGGLLAVLAQSVSPGAFSLTLSLFLLMAVVLGGLGSLAGAVWGAAVLVILPELSHHLTEQLSLSPAAAQRLAGNLPLAIFGITLIVVMIAAPGGVQGLLSRLARARPVHAGLRSLQRLTWRS</sequence>
<evidence type="ECO:0000313" key="8">
    <source>
        <dbReference type="EMBL" id="MFC6016575.1"/>
    </source>
</evidence>
<dbReference type="RefSeq" id="WP_377420107.1">
    <property type="nucleotide sequence ID" value="NZ_JBHSPR010000008.1"/>
</dbReference>
<dbReference type="InterPro" id="IPR043428">
    <property type="entry name" value="LivM-like"/>
</dbReference>
<dbReference type="PANTHER" id="PTHR30482:SF20">
    <property type="entry name" value="HIGH-AFFINITY BRANCHED-CHAIN AMINO ACID TRANSPORT SYSTEM PERMEASE PROTEIN LIVM"/>
    <property type="match status" value="1"/>
</dbReference>
<feature type="transmembrane region" description="Helical" evidence="7">
    <location>
        <begin position="151"/>
        <end position="170"/>
    </location>
</feature>
<feature type="transmembrane region" description="Helical" evidence="7">
    <location>
        <begin position="70"/>
        <end position="89"/>
    </location>
</feature>
<evidence type="ECO:0000256" key="4">
    <source>
        <dbReference type="ARBA" id="ARBA00022989"/>
    </source>
</evidence>
<dbReference type="PANTHER" id="PTHR30482">
    <property type="entry name" value="HIGH-AFFINITY BRANCHED-CHAIN AMINO ACID TRANSPORT SYSTEM PERMEASE"/>
    <property type="match status" value="1"/>
</dbReference>
<protein>
    <submittedName>
        <fullName evidence="8">Branched-chain amino acid ABC transporter permease</fullName>
    </submittedName>
</protein>
<feature type="transmembrane region" description="Helical" evidence="7">
    <location>
        <begin position="333"/>
        <end position="353"/>
    </location>
</feature>
<feature type="transmembrane region" description="Helical" evidence="7">
    <location>
        <begin position="120"/>
        <end position="144"/>
    </location>
</feature>
<evidence type="ECO:0000256" key="6">
    <source>
        <dbReference type="SAM" id="MobiDB-lite"/>
    </source>
</evidence>
<accession>A0ABW1K563</accession>
<gene>
    <name evidence="8" type="ORF">ACFP2T_10220</name>
</gene>
<organism evidence="8 9">
    <name type="scientific">Plantactinospora solaniradicis</name>
    <dbReference type="NCBI Taxonomy" id="1723736"/>
    <lineage>
        <taxon>Bacteria</taxon>
        <taxon>Bacillati</taxon>
        <taxon>Actinomycetota</taxon>
        <taxon>Actinomycetes</taxon>
        <taxon>Micromonosporales</taxon>
        <taxon>Micromonosporaceae</taxon>
        <taxon>Plantactinospora</taxon>
    </lineage>
</organism>
<feature type="compositionally biased region" description="Low complexity" evidence="6">
    <location>
        <begin position="1"/>
        <end position="18"/>
    </location>
</feature>
<dbReference type="InterPro" id="IPR001851">
    <property type="entry name" value="ABC_transp_permease"/>
</dbReference>
<proteinExistence type="predicted"/>
<evidence type="ECO:0000256" key="5">
    <source>
        <dbReference type="ARBA" id="ARBA00023136"/>
    </source>
</evidence>
<keyword evidence="4 7" id="KW-1133">Transmembrane helix</keyword>
<evidence type="ECO:0000313" key="9">
    <source>
        <dbReference type="Proteomes" id="UP001596203"/>
    </source>
</evidence>
<feature type="region of interest" description="Disordered" evidence="6">
    <location>
        <begin position="1"/>
        <end position="32"/>
    </location>
</feature>
<dbReference type="Proteomes" id="UP001596203">
    <property type="component" value="Unassembled WGS sequence"/>
</dbReference>
<keyword evidence="2" id="KW-1003">Cell membrane</keyword>
<keyword evidence="9" id="KW-1185">Reference proteome</keyword>
<evidence type="ECO:0000256" key="1">
    <source>
        <dbReference type="ARBA" id="ARBA00004651"/>
    </source>
</evidence>
<evidence type="ECO:0000256" key="2">
    <source>
        <dbReference type="ARBA" id="ARBA00022475"/>
    </source>
</evidence>
<dbReference type="Pfam" id="PF02653">
    <property type="entry name" value="BPD_transp_2"/>
    <property type="match status" value="1"/>
</dbReference>